<feature type="region of interest" description="Disordered" evidence="1">
    <location>
        <begin position="333"/>
        <end position="471"/>
    </location>
</feature>
<evidence type="ECO:0000256" key="1">
    <source>
        <dbReference type="SAM" id="MobiDB-lite"/>
    </source>
</evidence>
<name>J0WX50_AURST</name>
<feature type="region of interest" description="Disordered" evidence="1">
    <location>
        <begin position="1"/>
        <end position="27"/>
    </location>
</feature>
<dbReference type="KEGG" id="adl:AURDEDRAFT_169995"/>
<reference evidence="3" key="1">
    <citation type="journal article" date="2012" name="Science">
        <title>The Paleozoic origin of enzymatic lignin decomposition reconstructed from 31 fungal genomes.</title>
        <authorList>
            <person name="Floudas D."/>
            <person name="Binder M."/>
            <person name="Riley R."/>
            <person name="Barry K."/>
            <person name="Blanchette R.A."/>
            <person name="Henrissat B."/>
            <person name="Martinez A.T."/>
            <person name="Otillar R."/>
            <person name="Spatafora J.W."/>
            <person name="Yadav J.S."/>
            <person name="Aerts A."/>
            <person name="Benoit I."/>
            <person name="Boyd A."/>
            <person name="Carlson A."/>
            <person name="Copeland A."/>
            <person name="Coutinho P.M."/>
            <person name="de Vries R.P."/>
            <person name="Ferreira P."/>
            <person name="Findley K."/>
            <person name="Foster B."/>
            <person name="Gaskell J."/>
            <person name="Glotzer D."/>
            <person name="Gorecki P."/>
            <person name="Heitman J."/>
            <person name="Hesse C."/>
            <person name="Hori C."/>
            <person name="Igarashi K."/>
            <person name="Jurgens J.A."/>
            <person name="Kallen N."/>
            <person name="Kersten P."/>
            <person name="Kohler A."/>
            <person name="Kuees U."/>
            <person name="Kumar T.K.A."/>
            <person name="Kuo A."/>
            <person name="LaButti K."/>
            <person name="Larrondo L.F."/>
            <person name="Lindquist E."/>
            <person name="Ling A."/>
            <person name="Lombard V."/>
            <person name="Lucas S."/>
            <person name="Lundell T."/>
            <person name="Martin R."/>
            <person name="McLaughlin D.J."/>
            <person name="Morgenstern I."/>
            <person name="Morin E."/>
            <person name="Murat C."/>
            <person name="Nagy L.G."/>
            <person name="Nolan M."/>
            <person name="Ohm R.A."/>
            <person name="Patyshakuliyeva A."/>
            <person name="Rokas A."/>
            <person name="Ruiz-Duenas F.J."/>
            <person name="Sabat G."/>
            <person name="Salamov A."/>
            <person name="Samejima M."/>
            <person name="Schmutz J."/>
            <person name="Slot J.C."/>
            <person name="St John F."/>
            <person name="Stenlid J."/>
            <person name="Sun H."/>
            <person name="Sun S."/>
            <person name="Syed K."/>
            <person name="Tsang A."/>
            <person name="Wiebenga A."/>
            <person name="Young D."/>
            <person name="Pisabarro A."/>
            <person name="Eastwood D.C."/>
            <person name="Martin F."/>
            <person name="Cullen D."/>
            <person name="Grigoriev I.V."/>
            <person name="Hibbett D.S."/>
        </authorList>
    </citation>
    <scope>NUCLEOTIDE SEQUENCE [LARGE SCALE GENOMIC DNA]</scope>
    <source>
        <strain evidence="3">TFB10046</strain>
    </source>
</reference>
<sequence>MPAKASIPCRRNTPSPAGKTKSKAATRVVRRAGAAVKKSSAVLLGEKAGRAGDDTTAAHDLLCSVERPVNKRLLDKEPDRRQLQCPGCGERQLWRTVGKDGKTWFGCAGPCSVLARDVENGRAPGERGCSCTSTYASYHAETQIFESWIPTAVRAASQAGSSPPKQAAAPHDRGSVDSSPSEDEGSTDGSATSKGEDGDGRAAGDDSDAKLPTFIRNSRTVHASVETTKGLKYWFTVETLSETFWYYLMDTKVQDYMDHFRGVYALEVFHTWEGRGWMPYASGGNDIVRIVDNTIRFRICHAVHEQALPAGAAPELLPSTKGAAAAPVFDLTISDSDDEDETDGISAVTSPAPARQAVKAQTVRRAKADAPKPLQLVPRKTVAASKTAEGSGAASSTPKKASTSVRGVKESGGSASKRAAATNGIASSGAKASATGTAKRAGGSASPSKGKRAAVSAPEGAKERAKKPRVE</sequence>
<dbReference type="InParanoid" id="J0WX50"/>
<keyword evidence="3" id="KW-1185">Reference proteome</keyword>
<dbReference type="Proteomes" id="UP000006514">
    <property type="component" value="Unassembled WGS sequence"/>
</dbReference>
<evidence type="ECO:0000313" key="3">
    <source>
        <dbReference type="Proteomes" id="UP000006514"/>
    </source>
</evidence>
<gene>
    <name evidence="2" type="ORF">AURDEDRAFT_169995</name>
</gene>
<feature type="compositionally biased region" description="Basic and acidic residues" evidence="1">
    <location>
        <begin position="460"/>
        <end position="471"/>
    </location>
</feature>
<feature type="compositionally biased region" description="Basic and acidic residues" evidence="1">
    <location>
        <begin position="194"/>
        <end position="209"/>
    </location>
</feature>
<evidence type="ECO:0000313" key="2">
    <source>
        <dbReference type="EMBL" id="EJD41017.1"/>
    </source>
</evidence>
<feature type="compositionally biased region" description="Low complexity" evidence="1">
    <location>
        <begin position="424"/>
        <end position="446"/>
    </location>
</feature>
<feature type="region of interest" description="Disordered" evidence="1">
    <location>
        <begin position="155"/>
        <end position="210"/>
    </location>
</feature>
<protein>
    <submittedName>
        <fullName evidence="2">Uncharacterized protein</fullName>
    </submittedName>
</protein>
<dbReference type="EMBL" id="JH687797">
    <property type="protein sequence ID" value="EJD41017.1"/>
    <property type="molecule type" value="Genomic_DNA"/>
</dbReference>
<accession>J0WX50</accession>
<proteinExistence type="predicted"/>
<organism evidence="2 3">
    <name type="scientific">Auricularia subglabra (strain TFB-10046 / SS5)</name>
    <name type="common">White-rot fungus</name>
    <name type="synonym">Auricularia delicata (strain TFB10046)</name>
    <dbReference type="NCBI Taxonomy" id="717982"/>
    <lineage>
        <taxon>Eukaryota</taxon>
        <taxon>Fungi</taxon>
        <taxon>Dikarya</taxon>
        <taxon>Basidiomycota</taxon>
        <taxon>Agaricomycotina</taxon>
        <taxon>Agaricomycetes</taxon>
        <taxon>Auriculariales</taxon>
        <taxon>Auriculariaceae</taxon>
        <taxon>Auricularia</taxon>
    </lineage>
</organism>
<feature type="compositionally biased region" description="Low complexity" evidence="1">
    <location>
        <begin position="390"/>
        <end position="404"/>
    </location>
</feature>
<dbReference type="AlphaFoldDB" id="J0WX50"/>